<dbReference type="AlphaFoldDB" id="A0AAW6AW32"/>
<gene>
    <name evidence="1" type="ORF">PM006_16810</name>
</gene>
<name>A0AAW6AW32_CLOSY</name>
<sequence>MKEITVKRVAPAQLPVHLIYLLGTQYHTKLTDFVVIYDKKEECLYINSAVQEDAAQKFVKYASFEGPCINNDEEDGGLGCLGEYIYDVYGADALSILFDAWKNRRKEKGMEEARGMAGQILPLIKKLDRSEEPPISFNDYLAYYVSRAGSETKHKTLHNAVGYGAKYIFWLGYLAGTGQLQEEP</sequence>
<comment type="caution">
    <text evidence="1">The sequence shown here is derived from an EMBL/GenBank/DDBJ whole genome shotgun (WGS) entry which is preliminary data.</text>
</comment>
<reference evidence="1" key="1">
    <citation type="submission" date="2023-01" db="EMBL/GenBank/DDBJ databases">
        <title>Human gut microbiome strain richness.</title>
        <authorList>
            <person name="Chen-Liaw A."/>
        </authorList>
    </citation>
    <scope>NUCLEOTIDE SEQUENCE</scope>
    <source>
        <strain evidence="1">B1_m1001713B170214d0_201011</strain>
    </source>
</reference>
<dbReference type="RefSeq" id="WP_272123477.1">
    <property type="nucleotide sequence ID" value="NZ_JAQLGH010000042.1"/>
</dbReference>
<protein>
    <submittedName>
        <fullName evidence="1">Uncharacterized protein</fullName>
    </submittedName>
</protein>
<dbReference type="EMBL" id="JAQLGM010000049">
    <property type="protein sequence ID" value="MDB2001861.1"/>
    <property type="molecule type" value="Genomic_DNA"/>
</dbReference>
<dbReference type="Proteomes" id="UP001300871">
    <property type="component" value="Unassembled WGS sequence"/>
</dbReference>
<organism evidence="1 2">
    <name type="scientific">Clostridium symbiosum</name>
    <name type="common">Bacteroides symbiosus</name>
    <dbReference type="NCBI Taxonomy" id="1512"/>
    <lineage>
        <taxon>Bacteria</taxon>
        <taxon>Bacillati</taxon>
        <taxon>Bacillota</taxon>
        <taxon>Clostridia</taxon>
        <taxon>Lachnospirales</taxon>
        <taxon>Lachnospiraceae</taxon>
        <taxon>Otoolea</taxon>
    </lineage>
</organism>
<evidence type="ECO:0000313" key="2">
    <source>
        <dbReference type="Proteomes" id="UP001300871"/>
    </source>
</evidence>
<proteinExistence type="predicted"/>
<accession>A0AAW6AW32</accession>
<evidence type="ECO:0000313" key="1">
    <source>
        <dbReference type="EMBL" id="MDB2001861.1"/>
    </source>
</evidence>